<evidence type="ECO:0000313" key="1">
    <source>
        <dbReference type="EMBL" id="PDH35659.1"/>
    </source>
</evidence>
<dbReference type="Proteomes" id="UP000219327">
    <property type="component" value="Unassembled WGS sequence"/>
</dbReference>
<dbReference type="SUPFAM" id="SSF46785">
    <property type="entry name" value="Winged helix' DNA-binding domain"/>
    <property type="match status" value="1"/>
</dbReference>
<reference evidence="1 2" key="1">
    <citation type="submission" date="2017-08" db="EMBL/GenBank/DDBJ databases">
        <title>Fine stratification of microbial communities through a metagenomic profile of the photic zone.</title>
        <authorList>
            <person name="Haro-Moreno J.M."/>
            <person name="Lopez-Perez M."/>
            <person name="De La Torre J."/>
            <person name="Picazo A."/>
            <person name="Camacho A."/>
            <person name="Rodriguez-Valera F."/>
        </authorList>
    </citation>
    <scope>NUCLEOTIDE SEQUENCE [LARGE SCALE GENOMIC DNA]</scope>
    <source>
        <strain evidence="1">MED-G24</strain>
    </source>
</reference>
<evidence type="ECO:0008006" key="3">
    <source>
        <dbReference type="Google" id="ProtNLM"/>
    </source>
</evidence>
<dbReference type="InterPro" id="IPR036388">
    <property type="entry name" value="WH-like_DNA-bd_sf"/>
</dbReference>
<proteinExistence type="predicted"/>
<sequence>MADRLHSECGKRLSSRGSLLRQRWLPIYDYLLDNGPHPVMGIALATGLSHPAVLQFAQEMIDGGLIASYRDPKDRRKRVLALSASGKQLGEDYRVFKAETNALVASIFEDAGIPIADLLPDLEQSLSKRTG</sequence>
<protein>
    <recommendedName>
        <fullName evidence="3">MarR family transcriptional regulator</fullName>
    </recommendedName>
</protein>
<dbReference type="Gene3D" id="1.10.10.10">
    <property type="entry name" value="Winged helix-like DNA-binding domain superfamily/Winged helix DNA-binding domain"/>
    <property type="match status" value="1"/>
</dbReference>
<comment type="caution">
    <text evidence="1">The sequence shown here is derived from an EMBL/GenBank/DDBJ whole genome shotgun (WGS) entry which is preliminary data.</text>
</comment>
<evidence type="ECO:0000313" key="2">
    <source>
        <dbReference type="Proteomes" id="UP000219327"/>
    </source>
</evidence>
<dbReference type="EMBL" id="NTKD01000086">
    <property type="protein sequence ID" value="PDH35659.1"/>
    <property type="molecule type" value="Genomic_DNA"/>
</dbReference>
<dbReference type="InterPro" id="IPR036390">
    <property type="entry name" value="WH_DNA-bd_sf"/>
</dbReference>
<gene>
    <name evidence="1" type="ORF">CNE99_10895</name>
</gene>
<accession>A0A2A5WGN2</accession>
<name>A0A2A5WGN2_9GAMM</name>
<dbReference type="AlphaFoldDB" id="A0A2A5WGN2"/>
<organism evidence="1 2">
    <name type="scientific">OM182 bacterium MED-G24</name>
    <dbReference type="NCBI Taxonomy" id="1986255"/>
    <lineage>
        <taxon>Bacteria</taxon>
        <taxon>Pseudomonadati</taxon>
        <taxon>Pseudomonadota</taxon>
        <taxon>Gammaproteobacteria</taxon>
        <taxon>OMG group</taxon>
        <taxon>OM182 clade</taxon>
    </lineage>
</organism>